<dbReference type="RefSeq" id="WP_104715074.1">
    <property type="nucleotide sequence ID" value="NZ_PTRA01000004.1"/>
</dbReference>
<dbReference type="PANTHER" id="PTHR30383:SF5">
    <property type="entry name" value="SGNH HYDROLASE-TYPE ESTERASE DOMAIN-CONTAINING PROTEIN"/>
    <property type="match status" value="1"/>
</dbReference>
<dbReference type="Proteomes" id="UP000239590">
    <property type="component" value="Unassembled WGS sequence"/>
</dbReference>
<dbReference type="EMBL" id="PTRA01000004">
    <property type="protein sequence ID" value="PQA55613.1"/>
    <property type="molecule type" value="Genomic_DNA"/>
</dbReference>
<dbReference type="CDD" id="cd01844">
    <property type="entry name" value="SGNH_hydrolase_like_6"/>
    <property type="match status" value="1"/>
</dbReference>
<dbReference type="InterPro" id="IPR013830">
    <property type="entry name" value="SGNH_hydro"/>
</dbReference>
<reference evidence="5" key="1">
    <citation type="submission" date="2018-02" db="EMBL/GenBank/DDBJ databases">
        <title>Genome sequencing of Solimonas sp. HR-BB.</title>
        <authorList>
            <person name="Lee Y."/>
            <person name="Jeon C.O."/>
        </authorList>
    </citation>
    <scope>NUCLEOTIDE SEQUENCE [LARGE SCALE GENOMIC DNA]</scope>
    <source>
        <strain evidence="5">HR-U</strain>
    </source>
</reference>
<dbReference type="PANTHER" id="PTHR30383">
    <property type="entry name" value="THIOESTERASE 1/PROTEASE 1/LYSOPHOSPHOLIPASE L1"/>
    <property type="match status" value="1"/>
</dbReference>
<dbReference type="OrthoDB" id="5624617at2"/>
<evidence type="ECO:0000313" key="5">
    <source>
        <dbReference type="Proteomes" id="UP000239590"/>
    </source>
</evidence>
<comment type="caution">
    <text evidence="4">The sequence shown here is derived from an EMBL/GenBank/DDBJ whole genome shotgun (WGS) entry which is preliminary data.</text>
</comment>
<keyword evidence="4" id="KW-0378">Hydrolase</keyword>
<dbReference type="Pfam" id="PF14607">
    <property type="entry name" value="GxDLY"/>
    <property type="match status" value="1"/>
</dbReference>
<dbReference type="Gene3D" id="3.40.50.1110">
    <property type="entry name" value="SGNH hydrolase"/>
    <property type="match status" value="2"/>
</dbReference>
<accession>A0A2S7II46</accession>
<evidence type="ECO:0000313" key="4">
    <source>
        <dbReference type="EMBL" id="PQA55613.1"/>
    </source>
</evidence>
<dbReference type="SUPFAM" id="SSF52266">
    <property type="entry name" value="SGNH hydrolase"/>
    <property type="match status" value="2"/>
</dbReference>
<evidence type="ECO:0000259" key="2">
    <source>
        <dbReference type="Pfam" id="PF14606"/>
    </source>
</evidence>
<proteinExistence type="predicted"/>
<dbReference type="GO" id="GO:0004622">
    <property type="term" value="F:phosphatidylcholine lysophospholipase activity"/>
    <property type="evidence" value="ECO:0007669"/>
    <property type="project" value="TreeGrafter"/>
</dbReference>
<organism evidence="4 5">
    <name type="scientific">Siphonobacter curvatus</name>
    <dbReference type="NCBI Taxonomy" id="2094562"/>
    <lineage>
        <taxon>Bacteria</taxon>
        <taxon>Pseudomonadati</taxon>
        <taxon>Bacteroidota</taxon>
        <taxon>Cytophagia</taxon>
        <taxon>Cytophagales</taxon>
        <taxon>Cytophagaceae</taxon>
        <taxon>Siphonobacter</taxon>
    </lineage>
</organism>
<dbReference type="Pfam" id="PF14606">
    <property type="entry name" value="Lipase_GDSL_3"/>
    <property type="match status" value="1"/>
</dbReference>
<feature type="domain" description="SGNH hydrolase-type esterase" evidence="1">
    <location>
        <begin position="408"/>
        <end position="573"/>
    </location>
</feature>
<dbReference type="AlphaFoldDB" id="A0A2S7II46"/>
<dbReference type="InterPro" id="IPR036514">
    <property type="entry name" value="SGNH_hydro_sf"/>
</dbReference>
<dbReference type="InterPro" id="IPR051532">
    <property type="entry name" value="Ester_Hydrolysis_Enzymes"/>
</dbReference>
<keyword evidence="5" id="KW-1185">Reference proteome</keyword>
<dbReference type="InterPro" id="IPR032740">
    <property type="entry name" value="GxDLY"/>
</dbReference>
<dbReference type="Pfam" id="PF13472">
    <property type="entry name" value="Lipase_GDSL_2"/>
    <property type="match status" value="1"/>
</dbReference>
<evidence type="ECO:0000259" key="3">
    <source>
        <dbReference type="Pfam" id="PF14607"/>
    </source>
</evidence>
<feature type="domain" description="SGNH hydrolase-type esterase" evidence="2">
    <location>
        <begin position="181"/>
        <end position="363"/>
    </location>
</feature>
<sequence>MLKKGLPLTLVLFFQVLCLAAQSSLVWWNPARHAFPVIEGQAWTQELKQPYDRLPGRAEKQVRPAVWNLSRQSAGLFIRFKSNSDQITIRYQIKGNQALPHMPATGVSGVDLYARSPHGDFWWCNGKYAFGDTITYRYTSLQTSEKGQEYRLYLPLYTSVQWLEVGIPEGKTLTPLALRPEKPIVVYGTSIAQGACASRPGMAWTAQLERQMDHPLLNLGFSGNGKLEPELINLISEIDARLYVLDCLPNLISTTDVKPAEVKKRILQSVRTLRQKRPTVPILLVEHAGYTDGHSNPVRAALVTEVNTVMQEAYAELKAEMKGSVYLLTKTALNLNPDAMVDGTHPSDLGMQQYAQAYERIIRSILNEPVGTLSTTIPKSQSRDFYDFETRHRDVLERLKTHPPRIVFLGNSITHFWGGEPKTKIVQGASSWNRLMEPRKVQNLGFGWDRIENVLWRVYHGQLDGYQAKQVLVMIGTNNLEGNTDEEITDGLVFLMKAIQSRQPQAELVWIGILPRRGQEERVHRLNQHFAQRSGELNIRFLQPGTNLLQPDGKINEAWFTDGLHPNEQGYERLAEKLEPFLVRR</sequence>
<dbReference type="Gene3D" id="2.60.120.260">
    <property type="entry name" value="Galactose-binding domain-like"/>
    <property type="match status" value="1"/>
</dbReference>
<gene>
    <name evidence="4" type="ORF">C5O19_19560</name>
</gene>
<evidence type="ECO:0000259" key="1">
    <source>
        <dbReference type="Pfam" id="PF13472"/>
    </source>
</evidence>
<protein>
    <submittedName>
        <fullName evidence="4">Acetylhydrolase</fullName>
    </submittedName>
</protein>
<name>A0A2S7II46_9BACT</name>
<feature type="domain" description="SGNH hydrolase-type esterase N-terminal" evidence="3">
    <location>
        <begin position="26"/>
        <end position="172"/>
    </location>
</feature>